<accession>A0A1E5KV80</accession>
<dbReference type="Proteomes" id="UP000095256">
    <property type="component" value="Unassembled WGS sequence"/>
</dbReference>
<feature type="chain" id="PRO_5039442491" description="DUF5082 domain-containing protein" evidence="1">
    <location>
        <begin position="20"/>
        <end position="133"/>
    </location>
</feature>
<keyword evidence="1" id="KW-0732">Signal</keyword>
<name>A0A1E5KV80_9ENTE</name>
<evidence type="ECO:0000313" key="2">
    <source>
        <dbReference type="EMBL" id="OEH81785.1"/>
    </source>
</evidence>
<proteinExistence type="predicted"/>
<dbReference type="PROSITE" id="PS51257">
    <property type="entry name" value="PROKAR_LIPOPROTEIN"/>
    <property type="match status" value="1"/>
</dbReference>
<feature type="signal peptide" evidence="1">
    <location>
        <begin position="1"/>
        <end position="19"/>
    </location>
</feature>
<dbReference type="RefSeq" id="WP_069699106.1">
    <property type="nucleotide sequence ID" value="NZ_JAGGMA010000036.1"/>
</dbReference>
<reference evidence="2 3" key="1">
    <citation type="submission" date="2016-09" db="EMBL/GenBank/DDBJ databases">
        <authorList>
            <person name="Capua I."/>
            <person name="De Benedictis P."/>
            <person name="Joannis T."/>
            <person name="Lombin L.H."/>
            <person name="Cattoli G."/>
        </authorList>
    </citation>
    <scope>NUCLEOTIDE SEQUENCE [LARGE SCALE GENOMIC DNA]</scope>
    <source>
        <strain evidence="2 3">LMG 25899</strain>
    </source>
</reference>
<comment type="caution">
    <text evidence="2">The sequence shown here is derived from an EMBL/GenBank/DDBJ whole genome shotgun (WGS) entry which is preliminary data.</text>
</comment>
<evidence type="ECO:0000313" key="3">
    <source>
        <dbReference type="Proteomes" id="UP000095256"/>
    </source>
</evidence>
<gene>
    <name evidence="2" type="ORF">BCR26_03230</name>
</gene>
<sequence length="133" mass="14605">MKKSLLKFFLIMPVLFLFVACSPDKSTSTVNYDTKSGASVTESTGKWVQKELDTVAQQMSDSSMPATIKTTWDDLSSVISTDMKKEQISDQLRSGLKGFQTDLETEIANASGDVKTQLETIKTEIDGILAKVN</sequence>
<dbReference type="AlphaFoldDB" id="A0A1E5KV80"/>
<keyword evidence="3" id="KW-1185">Reference proteome</keyword>
<organism evidence="2 3">
    <name type="scientific">Enterococcus rivorum</name>
    <dbReference type="NCBI Taxonomy" id="762845"/>
    <lineage>
        <taxon>Bacteria</taxon>
        <taxon>Bacillati</taxon>
        <taxon>Bacillota</taxon>
        <taxon>Bacilli</taxon>
        <taxon>Lactobacillales</taxon>
        <taxon>Enterococcaceae</taxon>
        <taxon>Enterococcus</taxon>
    </lineage>
</organism>
<evidence type="ECO:0008006" key="4">
    <source>
        <dbReference type="Google" id="ProtNLM"/>
    </source>
</evidence>
<evidence type="ECO:0000256" key="1">
    <source>
        <dbReference type="SAM" id="SignalP"/>
    </source>
</evidence>
<dbReference type="EMBL" id="MIEK01000034">
    <property type="protein sequence ID" value="OEH81785.1"/>
    <property type="molecule type" value="Genomic_DNA"/>
</dbReference>
<protein>
    <recommendedName>
        <fullName evidence="4">DUF5082 domain-containing protein</fullName>
    </recommendedName>
</protein>